<dbReference type="Gene3D" id="3.40.50.880">
    <property type="match status" value="1"/>
</dbReference>
<dbReference type="Proteomes" id="UP001629113">
    <property type="component" value="Unassembled WGS sequence"/>
</dbReference>
<organism evidence="3 4">
    <name type="scientific">Phlyctema vagabunda</name>
    <dbReference type="NCBI Taxonomy" id="108571"/>
    <lineage>
        <taxon>Eukaryota</taxon>
        <taxon>Fungi</taxon>
        <taxon>Dikarya</taxon>
        <taxon>Ascomycota</taxon>
        <taxon>Pezizomycotina</taxon>
        <taxon>Leotiomycetes</taxon>
        <taxon>Helotiales</taxon>
        <taxon>Dermateaceae</taxon>
        <taxon>Phlyctema</taxon>
    </lineage>
</organism>
<evidence type="ECO:0000313" key="3">
    <source>
        <dbReference type="EMBL" id="KAL3427585.1"/>
    </source>
</evidence>
<dbReference type="InterPro" id="IPR029010">
    <property type="entry name" value="ThuA-like"/>
</dbReference>
<name>A0ABR4PW61_9HELO</name>
<evidence type="ECO:0000259" key="2">
    <source>
        <dbReference type="Pfam" id="PF06283"/>
    </source>
</evidence>
<keyword evidence="4" id="KW-1185">Reference proteome</keyword>
<dbReference type="InterPro" id="IPR029062">
    <property type="entry name" value="Class_I_gatase-like"/>
</dbReference>
<dbReference type="PANTHER" id="PTHR40469">
    <property type="entry name" value="SECRETED GLYCOSYL HYDROLASE"/>
    <property type="match status" value="1"/>
</dbReference>
<proteinExistence type="predicted"/>
<dbReference type="GO" id="GO:0016787">
    <property type="term" value="F:hydrolase activity"/>
    <property type="evidence" value="ECO:0007669"/>
    <property type="project" value="UniProtKB-KW"/>
</dbReference>
<gene>
    <name evidence="3" type="ORF">PVAG01_01094</name>
</gene>
<keyword evidence="3" id="KW-0378">Hydrolase</keyword>
<dbReference type="SUPFAM" id="SSF52317">
    <property type="entry name" value="Class I glutamine amidotransferase-like"/>
    <property type="match status" value="1"/>
</dbReference>
<keyword evidence="1" id="KW-0732">Signal</keyword>
<feature type="chain" id="PRO_5046696224" evidence="1">
    <location>
        <begin position="21"/>
        <end position="271"/>
    </location>
</feature>
<evidence type="ECO:0000256" key="1">
    <source>
        <dbReference type="SAM" id="SignalP"/>
    </source>
</evidence>
<comment type="caution">
    <text evidence="3">The sequence shown here is derived from an EMBL/GenBank/DDBJ whole genome shotgun (WGS) entry which is preliminary data.</text>
</comment>
<dbReference type="EMBL" id="JBFCZG010000001">
    <property type="protein sequence ID" value="KAL3427585.1"/>
    <property type="molecule type" value="Genomic_DNA"/>
</dbReference>
<feature type="signal peptide" evidence="1">
    <location>
        <begin position="1"/>
        <end position="20"/>
    </location>
</feature>
<protein>
    <submittedName>
        <fullName evidence="3">Glycosyl hydrolase</fullName>
    </submittedName>
</protein>
<feature type="domain" description="ThuA-like" evidence="2">
    <location>
        <begin position="28"/>
        <end position="266"/>
    </location>
</feature>
<dbReference type="PANTHER" id="PTHR40469:SF2">
    <property type="entry name" value="GALACTOSE-BINDING DOMAIN-LIKE SUPERFAMILY PROTEIN"/>
    <property type="match status" value="1"/>
</dbReference>
<dbReference type="Pfam" id="PF06283">
    <property type="entry name" value="ThuA"/>
    <property type="match status" value="1"/>
</dbReference>
<evidence type="ECO:0000313" key="4">
    <source>
        <dbReference type="Proteomes" id="UP001629113"/>
    </source>
</evidence>
<accession>A0ABR4PW61</accession>
<reference evidence="3 4" key="1">
    <citation type="submission" date="2024-06" db="EMBL/GenBank/DDBJ databases">
        <title>Complete genome of Phlyctema vagabunda strain 19-DSS-EL-015.</title>
        <authorList>
            <person name="Fiorenzani C."/>
        </authorList>
    </citation>
    <scope>NUCLEOTIDE SEQUENCE [LARGE SCALE GENOMIC DNA]</scope>
    <source>
        <strain evidence="3 4">19-DSS-EL-015</strain>
    </source>
</reference>
<sequence>MKSALTLTAIVAAASQVVCASVPSKPSLLIVTKTAGYRHDSIPSGIELVTSIANENKWTVTATEDTSIFTAEGLSNYTSLVFIHTTGDFLEVSESEALYQYLINGGSWLGIHAAGDFGNGLPSWYNTLVGGQFAFHPCSPDYTCSDAQRAAYPPSGNIRPDIVTITDSNHSSTVNLPPSHNRVDEWYSYKTNPSQSGNYQVLATLNQTYIDAITPEILRMTPDHPISWYSLFEGQARSWYTGMGHTNESYTEEYFIEHVTGGLKWVVGSEI</sequence>